<evidence type="ECO:0000259" key="1">
    <source>
        <dbReference type="PROSITE" id="PS50097"/>
    </source>
</evidence>
<dbReference type="VEuPathDB" id="FungiDB:RhiirA1_528565"/>
<proteinExistence type="predicted"/>
<evidence type="ECO:0000313" key="3">
    <source>
        <dbReference type="EMBL" id="PKY40635.1"/>
    </source>
</evidence>
<dbReference type="EMBL" id="LLXI01000111">
    <property type="protein sequence ID" value="PKY40635.1"/>
    <property type="molecule type" value="Genomic_DNA"/>
</dbReference>
<feature type="domain" description="BTB" evidence="1">
    <location>
        <begin position="334"/>
        <end position="401"/>
    </location>
</feature>
<dbReference type="Gene3D" id="2.60.120.920">
    <property type="match status" value="1"/>
</dbReference>
<evidence type="ECO:0000313" key="4">
    <source>
        <dbReference type="Proteomes" id="UP000234323"/>
    </source>
</evidence>
<gene>
    <name evidence="3" type="ORF">RhiirA4_440785</name>
</gene>
<organism evidence="3 4">
    <name type="scientific">Rhizophagus irregularis</name>
    <dbReference type="NCBI Taxonomy" id="588596"/>
    <lineage>
        <taxon>Eukaryota</taxon>
        <taxon>Fungi</taxon>
        <taxon>Fungi incertae sedis</taxon>
        <taxon>Mucoromycota</taxon>
        <taxon>Glomeromycotina</taxon>
        <taxon>Glomeromycetes</taxon>
        <taxon>Glomerales</taxon>
        <taxon>Glomeraceae</taxon>
        <taxon>Rhizophagus</taxon>
    </lineage>
</organism>
<dbReference type="Gene3D" id="3.30.710.10">
    <property type="entry name" value="Potassium Channel Kv1.1, Chain A"/>
    <property type="match status" value="2"/>
</dbReference>
<dbReference type="PROSITE" id="PS50188">
    <property type="entry name" value="B302_SPRY"/>
    <property type="match status" value="1"/>
</dbReference>
<dbReference type="PROSITE" id="PS50097">
    <property type="entry name" value="BTB"/>
    <property type="match status" value="2"/>
</dbReference>
<dbReference type="PANTHER" id="PTHR24410:SF23">
    <property type="entry name" value="BTB DOMAIN-CONTAINING PROTEIN-RELATED"/>
    <property type="match status" value="1"/>
</dbReference>
<dbReference type="Pfam" id="PF00622">
    <property type="entry name" value="SPRY"/>
    <property type="match status" value="1"/>
</dbReference>
<dbReference type="PANTHER" id="PTHR24410">
    <property type="entry name" value="HL07962P-RELATED"/>
    <property type="match status" value="1"/>
</dbReference>
<sequence length="774" mass="89030">MITNNSSPRGRSLEKDFKRLIDDERFHDTAIKCSDGETIYSCKAILATRSDFFNSCIFNESLESNNNLLFKNINSAAMKVLLEFLYTSNVEGLITVDNIVEVYYASIHFDLIDLQDHIIESTRKFSMDKNVDVGKKLLSECVKKFSIKVDNKMSQVLINWVAKNKLENSEIDSLSLKGLKFFLEKTYDTQIPFATPEFNIWEYTLAKSIRKVIQNETIIERILDKKSFSMCEPQEIEGIKNHSTPLIKFINLKRMDGEEIEQHVEPFGTYPTQELKKSYSSILNGRGLGFIRGVPIFRWKNNGPSLKISVDGFTVEGRSLENDLRLLIADERFYDIALKCSDGVTIYGCKAILATRSDVFSAYIFNESVEKNNNLSFNDINSTAMKVILEFLYTSKFDCLNVDNIIESYFASILFDLIDLQEHIIEFTIKISLMNENEDVGKKLLSECVKKFSLEADNKMSRVLIYWVAKNKLEKNEIDSLSLEGLRYLLEKTFDTQIPFATPEFNIWEYSLIKAIRKVIQNETLIDEILDKSSFSTCEPQEVEEIKNHLTPIISYIDLNRMDTKEIKQHVEPFGIFSAIDISNVYCSKALDEELEFIRGIPIFKWINYKSSTSDNQIIITNGGFVAEVIQPKSILGDLIFKSNKSNGIYEWDISIEKLCGNIYIGICDVNEDLDKTDQKYHGWVLGSDGYVYYKKKWKWYDAKFKEGDKVTVHLDMKNRSCAFSINNNKKSVISEWNNIPSQVYPIVSMECGSKLRMGPQIISMDLLKEMITA</sequence>
<dbReference type="InterPro" id="IPR051481">
    <property type="entry name" value="BTB-POZ/Galectin-3-binding"/>
</dbReference>
<protein>
    <recommendedName>
        <fullName evidence="5">BTB domain-containing protein</fullName>
    </recommendedName>
</protein>
<dbReference type="Pfam" id="PF00651">
    <property type="entry name" value="BTB"/>
    <property type="match status" value="2"/>
</dbReference>
<dbReference type="Proteomes" id="UP000234323">
    <property type="component" value="Unassembled WGS sequence"/>
</dbReference>
<dbReference type="SMART" id="SM00225">
    <property type="entry name" value="BTB"/>
    <property type="match status" value="2"/>
</dbReference>
<dbReference type="InterPro" id="IPR043136">
    <property type="entry name" value="B30.2/SPRY_sf"/>
</dbReference>
<dbReference type="InterPro" id="IPR000210">
    <property type="entry name" value="BTB/POZ_dom"/>
</dbReference>
<evidence type="ECO:0000259" key="2">
    <source>
        <dbReference type="PROSITE" id="PS50188"/>
    </source>
</evidence>
<dbReference type="InterPro" id="IPR003877">
    <property type="entry name" value="SPRY_dom"/>
</dbReference>
<keyword evidence="4" id="KW-1185">Reference proteome</keyword>
<dbReference type="InterPro" id="IPR013320">
    <property type="entry name" value="ConA-like_dom_sf"/>
</dbReference>
<evidence type="ECO:0008006" key="5">
    <source>
        <dbReference type="Google" id="ProtNLM"/>
    </source>
</evidence>
<dbReference type="CDD" id="cd18186">
    <property type="entry name" value="BTB_POZ_ZBTB_KLHL-like"/>
    <property type="match status" value="2"/>
</dbReference>
<comment type="caution">
    <text evidence="3">The sequence shown here is derived from an EMBL/GenBank/DDBJ whole genome shotgun (WGS) entry which is preliminary data.</text>
</comment>
<dbReference type="VEuPathDB" id="FungiDB:FUN_008263"/>
<dbReference type="VEuPathDB" id="FungiDB:RhiirFUN_008626"/>
<accession>A0A2I1G1Y6</accession>
<dbReference type="SUPFAM" id="SSF49899">
    <property type="entry name" value="Concanavalin A-like lectins/glucanases"/>
    <property type="match status" value="1"/>
</dbReference>
<dbReference type="InterPro" id="IPR001870">
    <property type="entry name" value="B30.2/SPRY"/>
</dbReference>
<dbReference type="VEuPathDB" id="FungiDB:FUN_008266"/>
<dbReference type="SUPFAM" id="SSF54695">
    <property type="entry name" value="POZ domain"/>
    <property type="match status" value="2"/>
</dbReference>
<dbReference type="AlphaFoldDB" id="A0A2I1G1Y6"/>
<name>A0A2I1G1Y6_9GLOM</name>
<reference evidence="3 4" key="1">
    <citation type="submission" date="2015-10" db="EMBL/GenBank/DDBJ databases">
        <title>Genome analyses suggest a sexual origin of heterokaryosis in a supposedly ancient asexual fungus.</title>
        <authorList>
            <person name="Ropars J."/>
            <person name="Sedzielewska K."/>
            <person name="Noel J."/>
            <person name="Charron P."/>
            <person name="Farinelli L."/>
            <person name="Marton T."/>
            <person name="Kruger M."/>
            <person name="Pelin A."/>
            <person name="Brachmann A."/>
            <person name="Corradi N."/>
        </authorList>
    </citation>
    <scope>NUCLEOTIDE SEQUENCE [LARGE SCALE GENOMIC DNA]</scope>
    <source>
        <strain evidence="3 4">A4</strain>
    </source>
</reference>
<feature type="domain" description="BTB" evidence="1">
    <location>
        <begin position="27"/>
        <end position="91"/>
    </location>
</feature>
<dbReference type="InterPro" id="IPR011333">
    <property type="entry name" value="SKP1/BTB/POZ_sf"/>
</dbReference>
<feature type="domain" description="B30.2/SPRY" evidence="2">
    <location>
        <begin position="586"/>
        <end position="767"/>
    </location>
</feature>